<proteinExistence type="predicted"/>
<dbReference type="InterPro" id="IPR018490">
    <property type="entry name" value="cNMP-bd_dom_sf"/>
</dbReference>
<reference evidence="2" key="1">
    <citation type="submission" date="2015-11" db="EMBL/GenBank/DDBJ databases">
        <authorList>
            <person name="Zhang Y."/>
            <person name="Guo Z."/>
        </authorList>
    </citation>
    <scope>NUCLEOTIDE SEQUENCE</scope>
    <source>
        <strain evidence="2">BN30871</strain>
    </source>
</reference>
<dbReference type="InterPro" id="IPR014710">
    <property type="entry name" value="RmlC-like_jellyroll"/>
</dbReference>
<dbReference type="Pfam" id="PF00027">
    <property type="entry name" value="cNMP_binding"/>
    <property type="match status" value="1"/>
</dbReference>
<name>A0A0S4XQ34_9BACT</name>
<dbReference type="PROSITE" id="PS50042">
    <property type="entry name" value="CNMP_BINDING_3"/>
    <property type="match status" value="1"/>
</dbReference>
<dbReference type="EMBL" id="FAXN01000059">
    <property type="protein sequence ID" value="CUV66060.1"/>
    <property type="molecule type" value="Genomic_DNA"/>
</dbReference>
<evidence type="ECO:0000259" key="1">
    <source>
        <dbReference type="PROSITE" id="PS50042"/>
    </source>
</evidence>
<dbReference type="Gene3D" id="2.60.120.10">
    <property type="entry name" value="Jelly Rolls"/>
    <property type="match status" value="1"/>
</dbReference>
<organism evidence="2">
    <name type="scientific">Sulfurovum sp. enrichment culture clone C5</name>
    <dbReference type="NCBI Taxonomy" id="497650"/>
    <lineage>
        <taxon>Bacteria</taxon>
        <taxon>Pseudomonadati</taxon>
        <taxon>Campylobacterota</taxon>
        <taxon>Epsilonproteobacteria</taxon>
        <taxon>Campylobacterales</taxon>
        <taxon>Sulfurovaceae</taxon>
        <taxon>Sulfurovum</taxon>
        <taxon>environmental samples</taxon>
    </lineage>
</organism>
<dbReference type="InterPro" id="IPR000595">
    <property type="entry name" value="cNMP-bd_dom"/>
</dbReference>
<gene>
    <name evidence="2" type="ORF">BN3087_570032</name>
</gene>
<dbReference type="CDD" id="cd00038">
    <property type="entry name" value="CAP_ED"/>
    <property type="match status" value="1"/>
</dbReference>
<feature type="domain" description="Cyclic nucleotide-binding" evidence="1">
    <location>
        <begin position="26"/>
        <end position="132"/>
    </location>
</feature>
<accession>A0A0S4XQ34</accession>
<dbReference type="AlphaFoldDB" id="A0A0S4XQ34"/>
<sequence>MKPIKYIFLVMIMNKYLEFLNQNITLSSDEVQLLNNNLNQKHFQKGETIHHCEHIHDGIYFIESGTARGYYIDENGKDTTWYIYFNDENSHLTNLVVFDYDSYLNQTPSKLHFEALSDCSVWIMKKKDIEYLCSQYLKWSEFMRRSSDMAYSLVHQKYFTQLVQNAEERFAEFLIKTPYLLHKVPQYHIASYLGITPQHLSRLKKINKCK</sequence>
<dbReference type="SUPFAM" id="SSF51206">
    <property type="entry name" value="cAMP-binding domain-like"/>
    <property type="match status" value="1"/>
</dbReference>
<evidence type="ECO:0000313" key="2">
    <source>
        <dbReference type="EMBL" id="CUV66060.1"/>
    </source>
</evidence>
<protein>
    <submittedName>
        <fullName evidence="2">Putative Cyclic nucleotide-binding protein</fullName>
    </submittedName>
</protein>